<comment type="caution">
    <text evidence="2">The sequence shown here is derived from an EMBL/GenBank/DDBJ whole genome shotgun (WGS) entry which is preliminary data.</text>
</comment>
<organism evidence="2 3">
    <name type="scientific">Allonocardiopsis opalescens</name>
    <dbReference type="NCBI Taxonomy" id="1144618"/>
    <lineage>
        <taxon>Bacteria</taxon>
        <taxon>Bacillati</taxon>
        <taxon>Actinomycetota</taxon>
        <taxon>Actinomycetes</taxon>
        <taxon>Streptosporangiales</taxon>
        <taxon>Allonocardiopsis</taxon>
    </lineage>
</organism>
<dbReference type="Pfam" id="PF12680">
    <property type="entry name" value="SnoaL_2"/>
    <property type="match status" value="1"/>
</dbReference>
<dbReference type="InterPro" id="IPR037401">
    <property type="entry name" value="SnoaL-like"/>
</dbReference>
<evidence type="ECO:0000313" key="3">
    <source>
        <dbReference type="Proteomes" id="UP000237846"/>
    </source>
</evidence>
<reference evidence="2 3" key="1">
    <citation type="submission" date="2018-03" db="EMBL/GenBank/DDBJ databases">
        <title>Genomic Encyclopedia of Archaeal and Bacterial Type Strains, Phase II (KMG-II): from individual species to whole genera.</title>
        <authorList>
            <person name="Goeker M."/>
        </authorList>
    </citation>
    <scope>NUCLEOTIDE SEQUENCE [LARGE SCALE GENOMIC DNA]</scope>
    <source>
        <strain evidence="2 3">DSM 45601</strain>
    </source>
</reference>
<feature type="domain" description="SnoaL-like" evidence="1">
    <location>
        <begin position="19"/>
        <end position="115"/>
    </location>
</feature>
<proteinExistence type="predicted"/>
<evidence type="ECO:0000313" key="2">
    <source>
        <dbReference type="EMBL" id="PRX97365.1"/>
    </source>
</evidence>
<keyword evidence="3" id="KW-1185">Reference proteome</keyword>
<dbReference type="Gene3D" id="3.10.450.50">
    <property type="match status" value="1"/>
</dbReference>
<dbReference type="SUPFAM" id="SSF54427">
    <property type="entry name" value="NTF2-like"/>
    <property type="match status" value="1"/>
</dbReference>
<dbReference type="RefSeq" id="WP_106249380.1">
    <property type="nucleotide sequence ID" value="NZ_PVZC01000006.1"/>
</dbReference>
<sequence>MADAPTDQPVRTMEARELVAEFEAAVNAADPDRAAALAVEDVAVAGPQAAAGGGRALLRDWVGASGIQLHAEQVFQFGDKIIAEQTARVPVEDGGALGEPEETATLFTLRDGRITGVYRYGDLSAALMGATKV</sequence>
<dbReference type="Proteomes" id="UP000237846">
    <property type="component" value="Unassembled WGS sequence"/>
</dbReference>
<evidence type="ECO:0000259" key="1">
    <source>
        <dbReference type="Pfam" id="PF12680"/>
    </source>
</evidence>
<gene>
    <name evidence="2" type="ORF">CLV72_106402</name>
</gene>
<protein>
    <submittedName>
        <fullName evidence="2">SnoaL-like protein</fullName>
    </submittedName>
</protein>
<dbReference type="AlphaFoldDB" id="A0A2T0Q0X4"/>
<name>A0A2T0Q0X4_9ACTN</name>
<dbReference type="InterPro" id="IPR032710">
    <property type="entry name" value="NTF2-like_dom_sf"/>
</dbReference>
<dbReference type="EMBL" id="PVZC01000006">
    <property type="protein sequence ID" value="PRX97365.1"/>
    <property type="molecule type" value="Genomic_DNA"/>
</dbReference>
<accession>A0A2T0Q0X4</accession>